<evidence type="ECO:0000256" key="4">
    <source>
        <dbReference type="ARBA" id="ARBA00012954"/>
    </source>
</evidence>
<evidence type="ECO:0000256" key="13">
    <source>
        <dbReference type="ARBA" id="ARBA00023180"/>
    </source>
</evidence>
<evidence type="ECO:0000256" key="10">
    <source>
        <dbReference type="ARBA" id="ARBA00023027"/>
    </source>
</evidence>
<dbReference type="InterPro" id="IPR028357">
    <property type="entry name" value="UDPglc_DH_bac"/>
</dbReference>
<comment type="pathway">
    <text evidence="2">Nucleotide-sugar biosynthesis; UDP-alpha-D-glucuronate biosynthesis; UDP-alpha-D-glucuronate from UDP-alpha-D-glucose: step 1/1.</text>
</comment>
<evidence type="ECO:0000256" key="12">
    <source>
        <dbReference type="ARBA" id="ARBA00023136"/>
    </source>
</evidence>
<dbReference type="PIRSF" id="PIRSF500134">
    <property type="entry name" value="UDPglc_DH_bac"/>
    <property type="match status" value="1"/>
</dbReference>
<dbReference type="Proteomes" id="UP001140293">
    <property type="component" value="Unassembled WGS sequence"/>
</dbReference>
<dbReference type="FunFam" id="3.40.50.720:FF:000065">
    <property type="entry name" value="UDP-glucuronic acid decarboxylase 1"/>
    <property type="match status" value="1"/>
</dbReference>
<keyword evidence="14" id="KW-0456">Lyase</keyword>
<dbReference type="EMBL" id="JACKSJ010000148">
    <property type="protein sequence ID" value="MCV7171844.1"/>
    <property type="molecule type" value="Genomic_DNA"/>
</dbReference>
<comment type="similarity">
    <text evidence="3">Belongs to the UDP-glucose/GDP-mannose dehydrogenase family.</text>
</comment>
<keyword evidence="7" id="KW-0735">Signal-anchor</keyword>
<keyword evidence="9" id="KW-0560">Oxidoreductase</keyword>
<evidence type="ECO:0000256" key="1">
    <source>
        <dbReference type="ARBA" id="ARBA00004323"/>
    </source>
</evidence>
<evidence type="ECO:0000256" key="8">
    <source>
        <dbReference type="ARBA" id="ARBA00022989"/>
    </source>
</evidence>
<evidence type="ECO:0000256" key="7">
    <source>
        <dbReference type="ARBA" id="ARBA00022968"/>
    </source>
</evidence>
<evidence type="ECO:0000259" key="18">
    <source>
        <dbReference type="SMART" id="SM00984"/>
    </source>
</evidence>
<evidence type="ECO:0000256" key="2">
    <source>
        <dbReference type="ARBA" id="ARBA00004701"/>
    </source>
</evidence>
<dbReference type="InterPro" id="IPR036220">
    <property type="entry name" value="UDP-Glc/GDP-Man_DH_C_sf"/>
</dbReference>
<dbReference type="Pfam" id="PF01370">
    <property type="entry name" value="Epimerase"/>
    <property type="match status" value="1"/>
</dbReference>
<evidence type="ECO:0000313" key="19">
    <source>
        <dbReference type="EMBL" id="MCV7171844.1"/>
    </source>
</evidence>
<feature type="region of interest" description="Disordered" evidence="17">
    <location>
        <begin position="261"/>
        <end position="280"/>
    </location>
</feature>
<keyword evidence="20" id="KW-1185">Reference proteome</keyword>
<keyword evidence="11" id="KW-0333">Golgi apparatus</keyword>
<dbReference type="Gene3D" id="3.40.50.720">
    <property type="entry name" value="NAD(P)-binding Rossmann-like Domain"/>
    <property type="match status" value="3"/>
</dbReference>
<evidence type="ECO:0000256" key="6">
    <source>
        <dbReference type="ARBA" id="ARBA00022793"/>
    </source>
</evidence>
<comment type="catalytic activity">
    <reaction evidence="16">
        <text>UDP-alpha-D-glucose + 2 NAD(+) + H2O = UDP-alpha-D-glucuronate + 2 NADH + 3 H(+)</text>
        <dbReference type="Rhea" id="RHEA:23596"/>
        <dbReference type="ChEBI" id="CHEBI:15377"/>
        <dbReference type="ChEBI" id="CHEBI:15378"/>
        <dbReference type="ChEBI" id="CHEBI:57540"/>
        <dbReference type="ChEBI" id="CHEBI:57945"/>
        <dbReference type="ChEBI" id="CHEBI:58052"/>
        <dbReference type="ChEBI" id="CHEBI:58885"/>
        <dbReference type="EC" id="1.1.1.22"/>
    </reaction>
</comment>
<dbReference type="PIRSF" id="PIRSF000124">
    <property type="entry name" value="UDPglc_GDPman_dh"/>
    <property type="match status" value="1"/>
</dbReference>
<keyword evidence="10" id="KW-0520">NAD</keyword>
<dbReference type="PANTHER" id="PTHR43750">
    <property type="entry name" value="UDP-GLUCOSE 6-DEHYDROGENASE TUAD"/>
    <property type="match status" value="1"/>
</dbReference>
<evidence type="ECO:0000256" key="5">
    <source>
        <dbReference type="ARBA" id="ARBA00022692"/>
    </source>
</evidence>
<dbReference type="PANTHER" id="PTHR43750:SF3">
    <property type="entry name" value="UDP-GLUCOSE 6-DEHYDROGENASE TUAD"/>
    <property type="match status" value="1"/>
</dbReference>
<comment type="subcellular location">
    <subcellularLocation>
        <location evidence="1">Golgi apparatus membrane</location>
        <topology evidence="1">Single-pass type II membrane protein</topology>
    </subcellularLocation>
    <subcellularLocation>
        <location evidence="15">Golgi apparatus</location>
        <location evidence="15">Golgi stack membrane</location>
    </subcellularLocation>
</comment>
<dbReference type="EC" id="1.1.1.22" evidence="4"/>
<dbReference type="RefSeq" id="WP_264014017.1">
    <property type="nucleotide sequence ID" value="NZ_JACKSJ010000148.1"/>
</dbReference>
<keyword evidence="13" id="KW-0325">Glycoprotein</keyword>
<dbReference type="InterPro" id="IPR036291">
    <property type="entry name" value="NAD(P)-bd_dom_sf"/>
</dbReference>
<name>A0A9X2YRD0_9MYCO</name>
<dbReference type="GO" id="GO:0051287">
    <property type="term" value="F:NAD binding"/>
    <property type="evidence" value="ECO:0007669"/>
    <property type="project" value="InterPro"/>
</dbReference>
<dbReference type="AlphaFoldDB" id="A0A9X2YRD0"/>
<dbReference type="SUPFAM" id="SSF52413">
    <property type="entry name" value="UDP-glucose/GDP-mannose dehydrogenase C-terminal domain"/>
    <property type="match status" value="1"/>
</dbReference>
<dbReference type="NCBIfam" id="TIGR03026">
    <property type="entry name" value="NDP-sugDHase"/>
    <property type="match status" value="1"/>
</dbReference>
<dbReference type="SMART" id="SM00984">
    <property type="entry name" value="UDPG_MGDP_dh_C"/>
    <property type="match status" value="1"/>
</dbReference>
<evidence type="ECO:0000256" key="9">
    <source>
        <dbReference type="ARBA" id="ARBA00023002"/>
    </source>
</evidence>
<dbReference type="InterPro" id="IPR014026">
    <property type="entry name" value="UDP-Glc/GDP-Man_DH_dimer"/>
</dbReference>
<gene>
    <name evidence="19" type="ORF">H7I41_18175</name>
</gene>
<keyword evidence="5" id="KW-0812">Transmembrane</keyword>
<dbReference type="SUPFAM" id="SSF51735">
    <property type="entry name" value="NAD(P)-binding Rossmann-fold domains"/>
    <property type="match status" value="2"/>
</dbReference>
<proteinExistence type="inferred from homology"/>
<dbReference type="Pfam" id="PF03721">
    <property type="entry name" value="UDPG_MGDP_dh_N"/>
    <property type="match status" value="1"/>
</dbReference>
<dbReference type="InterPro" id="IPR014027">
    <property type="entry name" value="UDP-Glc/GDP-Man_DH_C"/>
</dbReference>
<dbReference type="InterPro" id="IPR001509">
    <property type="entry name" value="Epimerase_deHydtase"/>
</dbReference>
<dbReference type="Gene3D" id="1.20.5.100">
    <property type="entry name" value="Cytochrome c1, transmembrane anchor, C-terminal"/>
    <property type="match status" value="1"/>
</dbReference>
<evidence type="ECO:0000256" key="17">
    <source>
        <dbReference type="SAM" id="MobiDB-lite"/>
    </source>
</evidence>
<evidence type="ECO:0000256" key="3">
    <source>
        <dbReference type="ARBA" id="ARBA00006601"/>
    </source>
</evidence>
<keyword evidence="8" id="KW-1133">Transmembrane helix</keyword>
<dbReference type="InterPro" id="IPR008927">
    <property type="entry name" value="6-PGluconate_DH-like_C_sf"/>
</dbReference>
<dbReference type="InterPro" id="IPR017476">
    <property type="entry name" value="UDP-Glc/GDP-Man"/>
</dbReference>
<feature type="domain" description="UDP-glucose/GDP-mannose dehydrogenase C-terminal" evidence="18">
    <location>
        <begin position="661"/>
        <end position="761"/>
    </location>
</feature>
<feature type="compositionally biased region" description="Basic and acidic residues" evidence="17">
    <location>
        <begin position="266"/>
        <end position="280"/>
    </location>
</feature>
<accession>A0A9X2YRD0</accession>
<reference evidence="19" key="2">
    <citation type="journal article" date="2022" name="BMC Genomics">
        <title>Comparative genome analysis of mycobacteria focusing on tRNA and non-coding RNA.</title>
        <authorList>
            <person name="Behra P.R.K."/>
            <person name="Pettersson B.M.F."/>
            <person name="Ramesh M."/>
            <person name="Das S."/>
            <person name="Dasgupta S."/>
            <person name="Kirsebom L.A."/>
        </authorList>
    </citation>
    <scope>NUCLEOTIDE SEQUENCE</scope>
    <source>
        <strain evidence="19">DSM 44615</strain>
    </source>
</reference>
<dbReference type="CDD" id="cd05230">
    <property type="entry name" value="UGD_SDR_e"/>
    <property type="match status" value="1"/>
</dbReference>
<dbReference type="Pfam" id="PF00984">
    <property type="entry name" value="UDPG_MGDP_dh"/>
    <property type="match status" value="1"/>
</dbReference>
<comment type="caution">
    <text evidence="19">The sequence shown here is derived from an EMBL/GenBank/DDBJ whole genome shotgun (WGS) entry which is preliminary data.</text>
</comment>
<dbReference type="SUPFAM" id="SSF48179">
    <property type="entry name" value="6-phosphogluconate dehydrogenase C-terminal domain-like"/>
    <property type="match status" value="1"/>
</dbReference>
<sequence>MRRRAVLTGGAGFVGSHLAERLLEHDIDVVCLDNFVTGAPENVAHLQGRDGFRLLKVDVSDYISIPGPVDYVLHFASPASPVDYAELPIQTMKAGSVGTLHTLGLAKDKGARYLLASTSETYGDPLVHPQPESYWGNVNPVGPRACYDEAKRFAEALTTSYRVKHGVNAAIMRIFNTYGPRMRPRDGRAIPNFVGQALSNVPITVHGDGSQTRSVCYVDDLVDGALRLLFSDLSGPVNVGNPHEMTVLELANLVRELTGSQSPVEFTDRGQDDPSQRRPDIGLARRELGWEPKVDVRDGLLQTIDWFRDRADERSQAGFPAARRPILEVEQDRPRHKVAVIGTGYVGAVTSICLASLGHVVCGLDADPARAGQLNDGQAPFHEPGLPEMLTATLGTGRLKFTDQPTEALTDADFVFLCVGTPLGRDGSPDLTQLESAIRSLAPHLRPGVVIVNKSTVPVGSGNWTRTILEEALPGGRQTFFHVVSNPEFLREGSAIEDFLYPDRIVLGGDPSDVNRVAQLYQPVVDQSFDAGRRNHRPTLITTELASAEMIKYAANAFLATKISFANEISQLCELVGADVREVLPAIGADRRVGNAFLNPGVGWGGSCFGKDVAGLISTGQEYGYTPSMLCATVEINQAQRATAVRKLQRELHVLKGRRIALLGLTFKPGTDDLRDAPALDVAKRLLAAGAVISAFDPVVKSLPDEYAAIRLASDPYDAADRVDALILMTDWPEFRFIDAAALRRVMRGDLVVDGRNFLPQAAFVGSGLRLIGFGW</sequence>
<reference evidence="19" key="1">
    <citation type="submission" date="2020-07" db="EMBL/GenBank/DDBJ databases">
        <authorList>
            <person name="Pettersson B.M.F."/>
            <person name="Behra P.R.K."/>
            <person name="Ramesh M."/>
            <person name="Das S."/>
            <person name="Dasgupta S."/>
            <person name="Kirsebom L.A."/>
        </authorList>
    </citation>
    <scope>NUCLEOTIDE SEQUENCE</scope>
    <source>
        <strain evidence="19">DSM 44615</strain>
    </source>
</reference>
<protein>
    <recommendedName>
        <fullName evidence="4">UDP-glucose 6-dehydrogenase</fullName>
        <ecNumber evidence="4">1.1.1.22</ecNumber>
    </recommendedName>
</protein>
<dbReference type="GO" id="GO:0016616">
    <property type="term" value="F:oxidoreductase activity, acting on the CH-OH group of donors, NAD or NADP as acceptor"/>
    <property type="evidence" value="ECO:0007669"/>
    <property type="project" value="InterPro"/>
</dbReference>
<keyword evidence="12" id="KW-0472">Membrane</keyword>
<dbReference type="Pfam" id="PF03720">
    <property type="entry name" value="UDPG_MGDP_dh_C"/>
    <property type="match status" value="1"/>
</dbReference>
<evidence type="ECO:0000256" key="14">
    <source>
        <dbReference type="ARBA" id="ARBA00023239"/>
    </source>
</evidence>
<evidence type="ECO:0000313" key="20">
    <source>
        <dbReference type="Proteomes" id="UP001140293"/>
    </source>
</evidence>
<keyword evidence="6" id="KW-0210">Decarboxylase</keyword>
<dbReference type="GO" id="GO:0016831">
    <property type="term" value="F:carboxy-lyase activity"/>
    <property type="evidence" value="ECO:0007669"/>
    <property type="project" value="UniProtKB-KW"/>
</dbReference>
<dbReference type="InterPro" id="IPR001732">
    <property type="entry name" value="UDP-Glc/GDP-Man_DH_N"/>
</dbReference>
<organism evidence="19 20">
    <name type="scientific">[Mycobacterium] manitobense</name>
    <dbReference type="NCBI Taxonomy" id="190147"/>
    <lineage>
        <taxon>Bacteria</taxon>
        <taxon>Bacillati</taxon>
        <taxon>Actinomycetota</taxon>
        <taxon>Actinomycetes</taxon>
        <taxon>Mycobacteriales</taxon>
        <taxon>Mycobacteriaceae</taxon>
        <taxon>Mycolicibacterium</taxon>
    </lineage>
</organism>
<evidence type="ECO:0000256" key="11">
    <source>
        <dbReference type="ARBA" id="ARBA00023034"/>
    </source>
</evidence>
<evidence type="ECO:0000256" key="16">
    <source>
        <dbReference type="ARBA" id="ARBA00047473"/>
    </source>
</evidence>
<evidence type="ECO:0000256" key="15">
    <source>
        <dbReference type="ARBA" id="ARBA00037859"/>
    </source>
</evidence>